<sequence length="41" mass="4653">MKNPKTKLSEVAQILGYSEMSSFRRAFKLWTKSTPKAFSTG</sequence>
<reference evidence="5" key="1">
    <citation type="journal article" date="2019" name="Int. J. Syst. Evol. Microbiol.">
        <title>The Global Catalogue of Microorganisms (GCM) 10K type strain sequencing project: providing services to taxonomists for standard genome sequencing and annotation.</title>
        <authorList>
            <consortium name="The Broad Institute Genomics Platform"/>
            <consortium name="The Broad Institute Genome Sequencing Center for Infectious Disease"/>
            <person name="Wu L."/>
            <person name="Ma J."/>
        </authorList>
    </citation>
    <scope>NUCLEOTIDE SEQUENCE [LARGE SCALE GENOMIC DNA]</scope>
    <source>
        <strain evidence="5">KCTC 52925</strain>
    </source>
</reference>
<evidence type="ECO:0000256" key="2">
    <source>
        <dbReference type="ARBA" id="ARBA00023163"/>
    </source>
</evidence>
<dbReference type="InterPro" id="IPR018060">
    <property type="entry name" value="HTH_AraC"/>
</dbReference>
<name>A0ABW5X483_9FLAO</name>
<dbReference type="Gene3D" id="1.10.10.60">
    <property type="entry name" value="Homeodomain-like"/>
    <property type="match status" value="1"/>
</dbReference>
<evidence type="ECO:0000313" key="5">
    <source>
        <dbReference type="Proteomes" id="UP001597438"/>
    </source>
</evidence>
<dbReference type="InterPro" id="IPR009057">
    <property type="entry name" value="Homeodomain-like_sf"/>
</dbReference>
<evidence type="ECO:0000313" key="4">
    <source>
        <dbReference type="EMBL" id="MFD2832509.1"/>
    </source>
</evidence>
<evidence type="ECO:0000259" key="3">
    <source>
        <dbReference type="PROSITE" id="PS01124"/>
    </source>
</evidence>
<keyword evidence="1" id="KW-0805">Transcription regulation</keyword>
<organism evidence="4 5">
    <name type="scientific">Christiangramia antarctica</name>
    <dbReference type="NCBI Taxonomy" id="2058158"/>
    <lineage>
        <taxon>Bacteria</taxon>
        <taxon>Pseudomonadati</taxon>
        <taxon>Bacteroidota</taxon>
        <taxon>Flavobacteriia</taxon>
        <taxon>Flavobacteriales</taxon>
        <taxon>Flavobacteriaceae</taxon>
        <taxon>Christiangramia</taxon>
    </lineage>
</organism>
<accession>A0ABW5X483</accession>
<dbReference type="RefSeq" id="WP_378212229.1">
    <property type="nucleotide sequence ID" value="NZ_JBHUOJ010000008.1"/>
</dbReference>
<keyword evidence="5" id="KW-1185">Reference proteome</keyword>
<protein>
    <submittedName>
        <fullName evidence="4">Helix-turn-helix domain-containing protein</fullName>
    </submittedName>
</protein>
<dbReference type="Proteomes" id="UP001597438">
    <property type="component" value="Unassembled WGS sequence"/>
</dbReference>
<dbReference type="EMBL" id="JBHUOJ010000008">
    <property type="protein sequence ID" value="MFD2832509.1"/>
    <property type="molecule type" value="Genomic_DNA"/>
</dbReference>
<keyword evidence="2" id="KW-0804">Transcription</keyword>
<gene>
    <name evidence="4" type="ORF">ACFSYS_04360</name>
</gene>
<evidence type="ECO:0000256" key="1">
    <source>
        <dbReference type="ARBA" id="ARBA00023015"/>
    </source>
</evidence>
<feature type="domain" description="HTH araC/xylS-type" evidence="3">
    <location>
        <begin position="1"/>
        <end position="41"/>
    </location>
</feature>
<comment type="caution">
    <text evidence="4">The sequence shown here is derived from an EMBL/GenBank/DDBJ whole genome shotgun (WGS) entry which is preliminary data.</text>
</comment>
<proteinExistence type="predicted"/>
<dbReference type="SUPFAM" id="SSF46689">
    <property type="entry name" value="Homeodomain-like"/>
    <property type="match status" value="1"/>
</dbReference>
<dbReference type="PROSITE" id="PS01124">
    <property type="entry name" value="HTH_ARAC_FAMILY_2"/>
    <property type="match status" value="1"/>
</dbReference>